<reference evidence="2 3" key="1">
    <citation type="submission" date="2015-07" db="EMBL/GenBank/DDBJ databases">
        <authorList>
            <person name="Noorani M."/>
        </authorList>
    </citation>
    <scope>NUCLEOTIDE SEQUENCE [LARGE SCALE GENOMIC DNA]</scope>
    <source>
        <strain evidence="2 3">CECT 5088</strain>
    </source>
</reference>
<evidence type="ECO:0000313" key="3">
    <source>
        <dbReference type="Proteomes" id="UP000048908"/>
    </source>
</evidence>
<evidence type="ECO:0000313" key="2">
    <source>
        <dbReference type="EMBL" id="CTQ31896.1"/>
    </source>
</evidence>
<keyword evidence="1" id="KW-1133">Transmembrane helix</keyword>
<keyword evidence="1" id="KW-0812">Transmembrane</keyword>
<dbReference type="AlphaFoldDB" id="A0A0M6XL77"/>
<dbReference type="RefSeq" id="WP_055681370.1">
    <property type="nucleotide sequence ID" value="NZ_CXPG01000012.1"/>
</dbReference>
<feature type="transmembrane region" description="Helical" evidence="1">
    <location>
        <begin position="32"/>
        <end position="51"/>
    </location>
</feature>
<keyword evidence="1" id="KW-0472">Membrane</keyword>
<dbReference type="EMBL" id="CXPG01000012">
    <property type="protein sequence ID" value="CTQ31896.1"/>
    <property type="molecule type" value="Genomic_DNA"/>
</dbReference>
<dbReference type="Proteomes" id="UP000048908">
    <property type="component" value="Unassembled WGS sequence"/>
</dbReference>
<gene>
    <name evidence="2" type="ORF">JAN5088_00655</name>
</gene>
<evidence type="ECO:0000256" key="1">
    <source>
        <dbReference type="SAM" id="Phobius"/>
    </source>
</evidence>
<protein>
    <submittedName>
        <fullName evidence="2">Uncharacterized protein</fullName>
    </submittedName>
</protein>
<sequence length="172" mass="18777">MMFELIAVLLAGVAAGGVALLARRAIRRLPRWLVPVAAGLAMLLAAVSLEYSWYDRTASALPAGVEVALANENRQFWRPWTYARPFVDRFIAVDRGAIRTNDNAAGQRLADLYVFGRWVPARRMRAIFDCEQSRRADLAGDTVMDDGGTVAEDAWIGVPADDPVLQAVCATG</sequence>
<keyword evidence="3" id="KW-1185">Reference proteome</keyword>
<dbReference type="OrthoDB" id="8601734at2"/>
<proteinExistence type="predicted"/>
<accession>A0A0M6XL77</accession>
<dbReference type="STRING" id="282197.SAMN04488517_11535"/>
<organism evidence="2 3">
    <name type="scientific">Jannaschia rubra</name>
    <dbReference type="NCBI Taxonomy" id="282197"/>
    <lineage>
        <taxon>Bacteria</taxon>
        <taxon>Pseudomonadati</taxon>
        <taxon>Pseudomonadota</taxon>
        <taxon>Alphaproteobacteria</taxon>
        <taxon>Rhodobacterales</taxon>
        <taxon>Roseobacteraceae</taxon>
        <taxon>Jannaschia</taxon>
    </lineage>
</organism>
<name>A0A0M6XL77_9RHOB</name>